<reference evidence="2" key="1">
    <citation type="submission" date="2020-01" db="EMBL/GenBank/DDBJ databases">
        <authorList>
            <person name="Meier V. D."/>
            <person name="Meier V D."/>
        </authorList>
    </citation>
    <scope>NUCLEOTIDE SEQUENCE</scope>
    <source>
        <strain evidence="2">HLG_WM_MAG_06</strain>
    </source>
</reference>
<accession>A0A6S6T801</accession>
<name>A0A6S6T801_9BACT</name>
<evidence type="ECO:0008006" key="3">
    <source>
        <dbReference type="Google" id="ProtNLM"/>
    </source>
</evidence>
<gene>
    <name evidence="2" type="ORF">HELGO_WM7102</name>
</gene>
<feature type="signal peptide" evidence="1">
    <location>
        <begin position="1"/>
        <end position="19"/>
    </location>
</feature>
<evidence type="ECO:0000313" key="2">
    <source>
        <dbReference type="EMBL" id="CAA6815413.1"/>
    </source>
</evidence>
<organism evidence="2">
    <name type="scientific">uncultured Sulfurovum sp</name>
    <dbReference type="NCBI Taxonomy" id="269237"/>
    <lineage>
        <taxon>Bacteria</taxon>
        <taxon>Pseudomonadati</taxon>
        <taxon>Campylobacterota</taxon>
        <taxon>Epsilonproteobacteria</taxon>
        <taxon>Campylobacterales</taxon>
        <taxon>Sulfurovaceae</taxon>
        <taxon>Sulfurovum</taxon>
        <taxon>environmental samples</taxon>
    </lineage>
</organism>
<evidence type="ECO:0000256" key="1">
    <source>
        <dbReference type="SAM" id="SignalP"/>
    </source>
</evidence>
<dbReference type="AlphaFoldDB" id="A0A6S6T801"/>
<keyword evidence="1" id="KW-0732">Signal</keyword>
<proteinExistence type="predicted"/>
<protein>
    <recommendedName>
        <fullName evidence="3">DUF3108 domain-containing protein</fullName>
    </recommendedName>
</protein>
<dbReference type="EMBL" id="CACVAP010000083">
    <property type="protein sequence ID" value="CAA6815413.1"/>
    <property type="molecule type" value="Genomic_DNA"/>
</dbReference>
<feature type="chain" id="PRO_5027775089" description="DUF3108 domain-containing protein" evidence="1">
    <location>
        <begin position="20"/>
        <end position="246"/>
    </location>
</feature>
<sequence length="246" mass="27894">MKKILISLSLLLITTLVQAETVKADFKVEFGIIGEIGIANAVLTKDENYYEINVKLKATGIAKTLSGGRTEEHISRGRIQNGVMVSDYYQVTKSHGSKMTNKLYTNNHKDKTVEKVYKRWNNGKLTVDRNETLDFYSPDDLLTLYFNLDKKILDKKKSKDYVFKAIGAEKQKGQVEVSIPKEAKLEEYKEALGESDDSWYAKAVVHQDIFSSDKGELLLRIGDDGITQKSVLKDLIFFGDIRAERI</sequence>